<comment type="catalytic activity">
    <reaction evidence="9">
        <text>L-seryl-[protein] + ATP = O-phospho-L-seryl-[protein] + ADP + H(+)</text>
        <dbReference type="Rhea" id="RHEA:17989"/>
        <dbReference type="Rhea" id="RHEA-COMP:9863"/>
        <dbReference type="Rhea" id="RHEA-COMP:11604"/>
        <dbReference type="ChEBI" id="CHEBI:15378"/>
        <dbReference type="ChEBI" id="CHEBI:29999"/>
        <dbReference type="ChEBI" id="CHEBI:30616"/>
        <dbReference type="ChEBI" id="CHEBI:83421"/>
        <dbReference type="ChEBI" id="CHEBI:456216"/>
        <dbReference type="EC" id="2.7.11.1"/>
    </reaction>
</comment>
<dbReference type="EC" id="2.7.11.1" evidence="2"/>
<comment type="similarity">
    <text evidence="1">Belongs to the protein kinase superfamily. STE Ser/Thr protein kinase family. STE20 subfamily.</text>
</comment>
<evidence type="ECO:0000256" key="4">
    <source>
        <dbReference type="ARBA" id="ARBA00022679"/>
    </source>
</evidence>
<evidence type="ECO:0000256" key="6">
    <source>
        <dbReference type="ARBA" id="ARBA00022777"/>
    </source>
</evidence>
<dbReference type="GO" id="GO:0005524">
    <property type="term" value="F:ATP binding"/>
    <property type="evidence" value="ECO:0007669"/>
    <property type="project" value="UniProtKB-UniRule"/>
</dbReference>
<dbReference type="Gene3D" id="1.10.510.10">
    <property type="entry name" value="Transferase(Phosphotransferase) domain 1"/>
    <property type="match status" value="1"/>
</dbReference>
<dbReference type="AlphaFoldDB" id="A0A8K1FDA5"/>
<keyword evidence="7 10" id="KW-0067">ATP-binding</keyword>
<keyword evidence="4" id="KW-0808">Transferase</keyword>
<keyword evidence="3" id="KW-0723">Serine/threonine-protein kinase</keyword>
<dbReference type="Pfam" id="PF00069">
    <property type="entry name" value="Pkinase"/>
    <property type="match status" value="1"/>
</dbReference>
<dbReference type="InterPro" id="IPR017441">
    <property type="entry name" value="Protein_kinase_ATP_BS"/>
</dbReference>
<evidence type="ECO:0000256" key="1">
    <source>
        <dbReference type="ARBA" id="ARBA00008874"/>
    </source>
</evidence>
<gene>
    <name evidence="13" type="ORF">Poli38472_006694</name>
</gene>
<dbReference type="GO" id="GO:0004674">
    <property type="term" value="F:protein serine/threonine kinase activity"/>
    <property type="evidence" value="ECO:0007669"/>
    <property type="project" value="UniProtKB-KW"/>
</dbReference>
<dbReference type="SMART" id="SM00220">
    <property type="entry name" value="S_TKc"/>
    <property type="match status" value="1"/>
</dbReference>
<dbReference type="PROSITE" id="PS50011">
    <property type="entry name" value="PROTEIN_KINASE_DOM"/>
    <property type="match status" value="1"/>
</dbReference>
<evidence type="ECO:0000256" key="8">
    <source>
        <dbReference type="ARBA" id="ARBA00047899"/>
    </source>
</evidence>
<dbReference type="Gene3D" id="3.30.200.20">
    <property type="entry name" value="Phosphorylase Kinase, domain 1"/>
    <property type="match status" value="1"/>
</dbReference>
<feature type="binding site" evidence="10">
    <location>
        <position position="42"/>
    </location>
    <ligand>
        <name>ATP</name>
        <dbReference type="ChEBI" id="CHEBI:30616"/>
    </ligand>
</feature>
<evidence type="ECO:0000256" key="3">
    <source>
        <dbReference type="ARBA" id="ARBA00022527"/>
    </source>
</evidence>
<proteinExistence type="inferred from homology"/>
<evidence type="ECO:0000256" key="9">
    <source>
        <dbReference type="ARBA" id="ARBA00048679"/>
    </source>
</evidence>
<dbReference type="Proteomes" id="UP000794436">
    <property type="component" value="Unassembled WGS sequence"/>
</dbReference>
<dbReference type="InterPro" id="IPR050629">
    <property type="entry name" value="STE20/SPS1-PAK"/>
</dbReference>
<keyword evidence="6" id="KW-0418">Kinase</keyword>
<evidence type="ECO:0000256" key="11">
    <source>
        <dbReference type="SAM" id="MobiDB-lite"/>
    </source>
</evidence>
<comment type="caution">
    <text evidence="13">The sequence shown here is derived from an EMBL/GenBank/DDBJ whole genome shotgun (WGS) entry which is preliminary data.</text>
</comment>
<dbReference type="InterPro" id="IPR011009">
    <property type="entry name" value="Kinase-like_dom_sf"/>
</dbReference>
<protein>
    <recommendedName>
        <fullName evidence="2">non-specific serine/threonine protein kinase</fullName>
        <ecNumber evidence="2">2.7.11.1</ecNumber>
    </recommendedName>
</protein>
<dbReference type="InterPro" id="IPR000719">
    <property type="entry name" value="Prot_kinase_dom"/>
</dbReference>
<name>A0A8K1FDA5_PYTOL</name>
<evidence type="ECO:0000259" key="12">
    <source>
        <dbReference type="PROSITE" id="PS50011"/>
    </source>
</evidence>
<feature type="region of interest" description="Disordered" evidence="11">
    <location>
        <begin position="333"/>
        <end position="356"/>
    </location>
</feature>
<dbReference type="PANTHER" id="PTHR48012">
    <property type="entry name" value="STERILE20-LIKE KINASE, ISOFORM B-RELATED"/>
    <property type="match status" value="1"/>
</dbReference>
<reference evidence="13" key="1">
    <citation type="submission" date="2019-03" db="EMBL/GenBank/DDBJ databases">
        <title>Long read genome sequence of the mycoparasitic Pythium oligandrum ATCC 38472 isolated from sugarbeet rhizosphere.</title>
        <authorList>
            <person name="Gaulin E."/>
        </authorList>
    </citation>
    <scope>NUCLEOTIDE SEQUENCE</scope>
    <source>
        <strain evidence="13">ATCC 38472_TT</strain>
    </source>
</reference>
<organism evidence="13 14">
    <name type="scientific">Pythium oligandrum</name>
    <name type="common">Mycoparasitic fungus</name>
    <dbReference type="NCBI Taxonomy" id="41045"/>
    <lineage>
        <taxon>Eukaryota</taxon>
        <taxon>Sar</taxon>
        <taxon>Stramenopiles</taxon>
        <taxon>Oomycota</taxon>
        <taxon>Peronosporomycetes</taxon>
        <taxon>Pythiales</taxon>
        <taxon>Pythiaceae</taxon>
        <taxon>Pythium</taxon>
    </lineage>
</organism>
<sequence>MSGSVVVEPHAQYELLEKIGDGAFGEVFKALDTSSQQVCAIKIIDLESAGDELDDIQQEIHTLSQCSSEQLTKYIGSFVIETQLWIIMEYLAGGSVWDAMRTGPLDEVHIAIILRELLSGLAYLHSERKIHRDIKAANILLSGDGHVKLADFGVTGQITETITKRNSVVGTPFWMAPEVIQQSNYDFKADIWSLGITAIEMAKGVPPHANIHPMKVLFMIPKSEPPVLDGQFSPELVDFVARCLKKAPHDRPTATELLQHPFITSAKSISHLRDLLIRTNPPVAEVTPNAQSSSNGFQSESHTFLHADTLAPEDAGWDFSTVRLSATNVKQELEKARQEAEKAAAEVEEPPSTSEVDDLGVFDEVVKPALFDVLQDIAHDTHDGDDHETSQDLVFELLHAFEGLTHQPGLLHKVLASLKAQETDQARSSVPSSSSTTEM</sequence>
<dbReference type="FunFam" id="1.10.510.10:FF:000499">
    <property type="entry name" value="Serine/threonine-protein kinase KIC1"/>
    <property type="match status" value="1"/>
</dbReference>
<evidence type="ECO:0000313" key="14">
    <source>
        <dbReference type="Proteomes" id="UP000794436"/>
    </source>
</evidence>
<comment type="catalytic activity">
    <reaction evidence="8">
        <text>L-threonyl-[protein] + ATP = O-phospho-L-threonyl-[protein] + ADP + H(+)</text>
        <dbReference type="Rhea" id="RHEA:46608"/>
        <dbReference type="Rhea" id="RHEA-COMP:11060"/>
        <dbReference type="Rhea" id="RHEA-COMP:11605"/>
        <dbReference type="ChEBI" id="CHEBI:15378"/>
        <dbReference type="ChEBI" id="CHEBI:30013"/>
        <dbReference type="ChEBI" id="CHEBI:30616"/>
        <dbReference type="ChEBI" id="CHEBI:61977"/>
        <dbReference type="ChEBI" id="CHEBI:456216"/>
        <dbReference type="EC" id="2.7.11.1"/>
    </reaction>
</comment>
<evidence type="ECO:0000256" key="2">
    <source>
        <dbReference type="ARBA" id="ARBA00012513"/>
    </source>
</evidence>
<evidence type="ECO:0000256" key="5">
    <source>
        <dbReference type="ARBA" id="ARBA00022741"/>
    </source>
</evidence>
<feature type="compositionally biased region" description="Basic and acidic residues" evidence="11">
    <location>
        <begin position="333"/>
        <end position="345"/>
    </location>
</feature>
<feature type="domain" description="Protein kinase" evidence="12">
    <location>
        <begin position="13"/>
        <end position="263"/>
    </location>
</feature>
<dbReference type="EMBL" id="SPLM01000145">
    <property type="protein sequence ID" value="TMW56684.1"/>
    <property type="molecule type" value="Genomic_DNA"/>
</dbReference>
<dbReference type="SUPFAM" id="SSF56112">
    <property type="entry name" value="Protein kinase-like (PK-like)"/>
    <property type="match status" value="1"/>
</dbReference>
<evidence type="ECO:0000313" key="13">
    <source>
        <dbReference type="EMBL" id="TMW56684.1"/>
    </source>
</evidence>
<evidence type="ECO:0000256" key="10">
    <source>
        <dbReference type="PROSITE-ProRule" id="PRU10141"/>
    </source>
</evidence>
<dbReference type="PROSITE" id="PS00107">
    <property type="entry name" value="PROTEIN_KINASE_ATP"/>
    <property type="match status" value="1"/>
</dbReference>
<dbReference type="CDD" id="cd06609">
    <property type="entry name" value="STKc_MST3_like"/>
    <property type="match status" value="1"/>
</dbReference>
<keyword evidence="14" id="KW-1185">Reference proteome</keyword>
<accession>A0A8K1FDA5</accession>
<keyword evidence="5 10" id="KW-0547">Nucleotide-binding</keyword>
<dbReference type="GO" id="GO:0005737">
    <property type="term" value="C:cytoplasm"/>
    <property type="evidence" value="ECO:0007669"/>
    <property type="project" value="TreeGrafter"/>
</dbReference>
<evidence type="ECO:0000256" key="7">
    <source>
        <dbReference type="ARBA" id="ARBA00022840"/>
    </source>
</evidence>
<dbReference type="OrthoDB" id="8693905at2759"/>
<dbReference type="PANTHER" id="PTHR48012:SF10">
    <property type="entry name" value="FI20177P1"/>
    <property type="match status" value="1"/>
</dbReference>